<organism evidence="2 3">
    <name type="scientific">Sistotremastrum suecicum HHB10207 ss-3</name>
    <dbReference type="NCBI Taxonomy" id="1314776"/>
    <lineage>
        <taxon>Eukaryota</taxon>
        <taxon>Fungi</taxon>
        <taxon>Dikarya</taxon>
        <taxon>Basidiomycota</taxon>
        <taxon>Agaricomycotina</taxon>
        <taxon>Agaricomycetes</taxon>
        <taxon>Sistotremastrales</taxon>
        <taxon>Sistotremastraceae</taxon>
        <taxon>Sistotremastrum</taxon>
    </lineage>
</organism>
<keyword evidence="3" id="KW-1185">Reference proteome</keyword>
<dbReference type="AlphaFoldDB" id="A0A165ZBX5"/>
<accession>A0A165ZBX5</accession>
<proteinExistence type="predicted"/>
<evidence type="ECO:0000256" key="1">
    <source>
        <dbReference type="SAM" id="MobiDB-lite"/>
    </source>
</evidence>
<feature type="region of interest" description="Disordered" evidence="1">
    <location>
        <begin position="53"/>
        <end position="89"/>
    </location>
</feature>
<reference evidence="2 3" key="1">
    <citation type="journal article" date="2016" name="Mol. Biol. Evol.">
        <title>Comparative Genomics of Early-Diverging Mushroom-Forming Fungi Provides Insights into the Origins of Lignocellulose Decay Capabilities.</title>
        <authorList>
            <person name="Nagy L.G."/>
            <person name="Riley R."/>
            <person name="Tritt A."/>
            <person name="Adam C."/>
            <person name="Daum C."/>
            <person name="Floudas D."/>
            <person name="Sun H."/>
            <person name="Yadav J.S."/>
            <person name="Pangilinan J."/>
            <person name="Larsson K.H."/>
            <person name="Matsuura K."/>
            <person name="Barry K."/>
            <person name="Labutti K."/>
            <person name="Kuo R."/>
            <person name="Ohm R.A."/>
            <person name="Bhattacharya S.S."/>
            <person name="Shirouzu T."/>
            <person name="Yoshinaga Y."/>
            <person name="Martin F.M."/>
            <person name="Grigoriev I.V."/>
            <person name="Hibbett D.S."/>
        </authorList>
    </citation>
    <scope>NUCLEOTIDE SEQUENCE [LARGE SCALE GENOMIC DNA]</scope>
    <source>
        <strain evidence="2 3">HHB10207 ss-3</strain>
    </source>
</reference>
<protein>
    <submittedName>
        <fullName evidence="2">Uncharacterized protein</fullName>
    </submittedName>
</protein>
<dbReference type="EMBL" id="KV428197">
    <property type="protein sequence ID" value="KZT34147.1"/>
    <property type="molecule type" value="Genomic_DNA"/>
</dbReference>
<dbReference type="Proteomes" id="UP000076798">
    <property type="component" value="Unassembled WGS sequence"/>
</dbReference>
<evidence type="ECO:0000313" key="2">
    <source>
        <dbReference type="EMBL" id="KZT34147.1"/>
    </source>
</evidence>
<feature type="compositionally biased region" description="Basic residues" evidence="1">
    <location>
        <begin position="80"/>
        <end position="89"/>
    </location>
</feature>
<gene>
    <name evidence="2" type="ORF">SISSUDRAFT_312991</name>
</gene>
<sequence length="89" mass="10249">MCIGPGMPRRHIRPREALDTALILCSSFISALLLHCIYPRQDLRTCFSCPHAHQRSLPHDRQNNGDNNKNNKKGEIDRKIIRKHPNLKA</sequence>
<evidence type="ECO:0000313" key="3">
    <source>
        <dbReference type="Proteomes" id="UP000076798"/>
    </source>
</evidence>
<name>A0A165ZBX5_9AGAM</name>